<dbReference type="EMBL" id="ML996227">
    <property type="protein sequence ID" value="KAF2730043.1"/>
    <property type="molecule type" value="Genomic_DNA"/>
</dbReference>
<dbReference type="PANTHER" id="PTHR42085:SF1">
    <property type="entry name" value="F-BOX DOMAIN-CONTAINING PROTEIN"/>
    <property type="match status" value="1"/>
</dbReference>
<sequence>MSALDSPLLALPAELRNEIYAWLFCSTTIQYQQRWPYDRPYTQTITVTEPNSLSLLRVNRALHTELRHAWLSLVEFSFTSPWGMLDVFTPLPRSTLSLIRHVRVWEGGIVLNVLQRGGGGLRREARGLPWALDMLVPALRLDVLTVVGAHHHFSDENDYKMAKLVRESRGWKVLQFHSTESIRLPNPGFWTKVLVERDGEGKGAEAVVYSGFLGGFSAGVYEPDQRQTITGEDDTVDFMYMDDVAGPNVASLAVFRRGRDADIAGEAGAGARVEGETWAVIKERHGRGGC</sequence>
<dbReference type="PANTHER" id="PTHR42085">
    <property type="entry name" value="F-BOX DOMAIN-CONTAINING PROTEIN"/>
    <property type="match status" value="1"/>
</dbReference>
<evidence type="ECO:0000313" key="2">
    <source>
        <dbReference type="Proteomes" id="UP000799444"/>
    </source>
</evidence>
<protein>
    <submittedName>
        <fullName evidence="1">Uncharacterized protein</fullName>
    </submittedName>
</protein>
<evidence type="ECO:0000313" key="1">
    <source>
        <dbReference type="EMBL" id="KAF2730043.1"/>
    </source>
</evidence>
<dbReference type="OrthoDB" id="72726at2759"/>
<comment type="caution">
    <text evidence="1">The sequence shown here is derived from an EMBL/GenBank/DDBJ whole genome shotgun (WGS) entry which is preliminary data.</text>
</comment>
<dbReference type="Proteomes" id="UP000799444">
    <property type="component" value="Unassembled WGS sequence"/>
</dbReference>
<dbReference type="AlphaFoldDB" id="A0A9P4QRE9"/>
<proteinExistence type="predicted"/>
<gene>
    <name evidence="1" type="ORF">EJ04DRAFT_515496</name>
</gene>
<reference evidence="1" key="1">
    <citation type="journal article" date="2020" name="Stud. Mycol.">
        <title>101 Dothideomycetes genomes: a test case for predicting lifestyles and emergence of pathogens.</title>
        <authorList>
            <person name="Haridas S."/>
            <person name="Albert R."/>
            <person name="Binder M."/>
            <person name="Bloem J."/>
            <person name="Labutti K."/>
            <person name="Salamov A."/>
            <person name="Andreopoulos B."/>
            <person name="Baker S."/>
            <person name="Barry K."/>
            <person name="Bills G."/>
            <person name="Bluhm B."/>
            <person name="Cannon C."/>
            <person name="Castanera R."/>
            <person name="Culley D."/>
            <person name="Daum C."/>
            <person name="Ezra D."/>
            <person name="Gonzalez J."/>
            <person name="Henrissat B."/>
            <person name="Kuo A."/>
            <person name="Liang C."/>
            <person name="Lipzen A."/>
            <person name="Lutzoni F."/>
            <person name="Magnuson J."/>
            <person name="Mondo S."/>
            <person name="Nolan M."/>
            <person name="Ohm R."/>
            <person name="Pangilinan J."/>
            <person name="Park H.-J."/>
            <person name="Ramirez L."/>
            <person name="Alfaro M."/>
            <person name="Sun H."/>
            <person name="Tritt A."/>
            <person name="Yoshinaga Y."/>
            <person name="Zwiers L.-H."/>
            <person name="Turgeon B."/>
            <person name="Goodwin S."/>
            <person name="Spatafora J."/>
            <person name="Crous P."/>
            <person name="Grigoriev I."/>
        </authorList>
    </citation>
    <scope>NUCLEOTIDE SEQUENCE</scope>
    <source>
        <strain evidence="1">CBS 125425</strain>
    </source>
</reference>
<organism evidence="1 2">
    <name type="scientific">Polyplosphaeria fusca</name>
    <dbReference type="NCBI Taxonomy" id="682080"/>
    <lineage>
        <taxon>Eukaryota</taxon>
        <taxon>Fungi</taxon>
        <taxon>Dikarya</taxon>
        <taxon>Ascomycota</taxon>
        <taxon>Pezizomycotina</taxon>
        <taxon>Dothideomycetes</taxon>
        <taxon>Pleosporomycetidae</taxon>
        <taxon>Pleosporales</taxon>
        <taxon>Tetraplosphaeriaceae</taxon>
        <taxon>Polyplosphaeria</taxon>
    </lineage>
</organism>
<accession>A0A9P4QRE9</accession>
<dbReference type="InterPro" id="IPR038883">
    <property type="entry name" value="AN11006-like"/>
</dbReference>
<keyword evidence="2" id="KW-1185">Reference proteome</keyword>
<name>A0A9P4QRE9_9PLEO</name>